<evidence type="ECO:0000256" key="1">
    <source>
        <dbReference type="SAM" id="Phobius"/>
    </source>
</evidence>
<dbReference type="RefSeq" id="WP_167703506.1">
    <property type="nucleotide sequence ID" value="NZ_CP118168.1"/>
</dbReference>
<keyword evidence="1" id="KW-0472">Membrane</keyword>
<dbReference type="AlphaFoldDB" id="A0A968GFY5"/>
<evidence type="ECO:0000313" key="4">
    <source>
        <dbReference type="Proteomes" id="UP000752013"/>
    </source>
</evidence>
<gene>
    <name evidence="3" type="ORF">HCT46_04025</name>
</gene>
<accession>A0A968GFY5</accession>
<dbReference type="EMBL" id="JAATLK010000001">
    <property type="protein sequence ID" value="NIZ47081.1"/>
    <property type="molecule type" value="Genomic_DNA"/>
</dbReference>
<keyword evidence="1" id="KW-0812">Transmembrane</keyword>
<sequence length="321" mass="36768">MSHNWVHPLTVTLMVFGAVSVFYFARLVIFWWQAGRFHFTVKERGLLLKHILKKKLRLSGFFQSTSALSTVIATVSAEESDTRDSSGLLEKLYYAYATLDHKLSFVGLAKKHHQHKTTESLPLGLVLTIEFTSGLRRNAKLLSKESDILLLRFMDEIDEYTEDILVYFWNHDAGYRFKSHVIKKKGLHMEIAGSKSIQQYLRRAHPRVKLDEAAHFFLLSGQDGANYEVDYHNPGFECVIRDISEGGAAIIAEGRGQIGLHIKLQFRLREKDLVMCGTIKDVYYNHEYNQSTLHMQADKDMPFKMKEPILAYVYAVTGSSS</sequence>
<organism evidence="3 4">
    <name type="scientific">Entomospira nematocerorum</name>
    <dbReference type="NCBI Taxonomy" id="2719987"/>
    <lineage>
        <taxon>Bacteria</taxon>
        <taxon>Pseudomonadati</taxon>
        <taxon>Spirochaetota</taxon>
        <taxon>Spirochaetia</taxon>
        <taxon>Spirochaetales</taxon>
        <taxon>Spirochaetaceae</taxon>
        <taxon>Entomospira</taxon>
    </lineage>
</organism>
<feature type="domain" description="PilZ" evidence="2">
    <location>
        <begin position="202"/>
        <end position="314"/>
    </location>
</feature>
<dbReference type="Pfam" id="PF07238">
    <property type="entry name" value="PilZ"/>
    <property type="match status" value="1"/>
</dbReference>
<name>A0A968GFY5_9SPIO</name>
<keyword evidence="4" id="KW-1185">Reference proteome</keyword>
<protein>
    <submittedName>
        <fullName evidence="3">PilZ domain-containing protein</fullName>
    </submittedName>
</protein>
<evidence type="ECO:0000313" key="3">
    <source>
        <dbReference type="EMBL" id="NIZ47081.1"/>
    </source>
</evidence>
<reference evidence="3" key="1">
    <citation type="submission" date="2020-03" db="EMBL/GenBank/DDBJ databases">
        <title>Spirochaetal bacteria isolated from arthropods constitute a novel genus Entomospira genus novum within the order Spirochaetales.</title>
        <authorList>
            <person name="Grana-Miraglia L."/>
            <person name="Sikutova S."/>
            <person name="Fingerle V."/>
            <person name="Sing A."/>
            <person name="Castillo-Ramirez S."/>
            <person name="Margos G."/>
            <person name="Rudolf I."/>
        </authorList>
    </citation>
    <scope>NUCLEOTIDE SEQUENCE</scope>
    <source>
        <strain evidence="3">BR208</strain>
    </source>
</reference>
<feature type="transmembrane region" description="Helical" evidence="1">
    <location>
        <begin position="12"/>
        <end position="32"/>
    </location>
</feature>
<dbReference type="GO" id="GO:0035438">
    <property type="term" value="F:cyclic-di-GMP binding"/>
    <property type="evidence" value="ECO:0007669"/>
    <property type="project" value="InterPro"/>
</dbReference>
<evidence type="ECO:0000259" key="2">
    <source>
        <dbReference type="Pfam" id="PF07238"/>
    </source>
</evidence>
<dbReference type="Proteomes" id="UP000752013">
    <property type="component" value="Unassembled WGS sequence"/>
</dbReference>
<keyword evidence="1" id="KW-1133">Transmembrane helix</keyword>
<comment type="caution">
    <text evidence="3">The sequence shown here is derived from an EMBL/GenBank/DDBJ whole genome shotgun (WGS) entry which is preliminary data.</text>
</comment>
<dbReference type="InterPro" id="IPR009875">
    <property type="entry name" value="PilZ_domain"/>
</dbReference>
<proteinExistence type="predicted"/>